<reference evidence="2" key="1">
    <citation type="submission" date="2021-01" db="EMBL/GenBank/DDBJ databases">
        <authorList>
            <person name="Corre E."/>
            <person name="Pelletier E."/>
            <person name="Niang G."/>
            <person name="Scheremetjew M."/>
            <person name="Finn R."/>
            <person name="Kale V."/>
            <person name="Holt S."/>
            <person name="Cochrane G."/>
            <person name="Meng A."/>
            <person name="Brown T."/>
            <person name="Cohen L."/>
        </authorList>
    </citation>
    <scope>NUCLEOTIDE SEQUENCE</scope>
    <source>
        <strain evidence="2">RCC3387</strain>
    </source>
</reference>
<keyword evidence="1" id="KW-0472">Membrane</keyword>
<name>A0A7S2JE73_9DINO</name>
<evidence type="ECO:0000256" key="1">
    <source>
        <dbReference type="SAM" id="Phobius"/>
    </source>
</evidence>
<dbReference type="AlphaFoldDB" id="A0A7S2JE73"/>
<proteinExistence type="predicted"/>
<gene>
    <name evidence="2" type="ORF">BRAN1462_LOCUS17230</name>
</gene>
<sequence>MLPDRLRDYLASKGLVGTDVPKIVAAWEVCKYSTKGVLVLVGIRYQPMSRLFQRAYRPLRERARERWTWQLEWIRGSETRAARQFRALQARRARLRDSYQDWREKHQAWRETLRRWRLELRRTVPPRAPQGWYERLAAWYRTQAAKRSEVVAQSRWLAAVARWLALEPRQLAVGTAEGLILGVVLAPVYYPLYFYFIVRYYQRQHFEDVDHYRDLSALSRLGPWRD</sequence>
<keyword evidence="1" id="KW-0812">Transmembrane</keyword>
<organism evidence="2">
    <name type="scientific">Zooxanthella nutricula</name>
    <dbReference type="NCBI Taxonomy" id="1333877"/>
    <lineage>
        <taxon>Eukaryota</taxon>
        <taxon>Sar</taxon>
        <taxon>Alveolata</taxon>
        <taxon>Dinophyceae</taxon>
        <taxon>Peridiniales</taxon>
        <taxon>Peridiniales incertae sedis</taxon>
        <taxon>Zooxanthella</taxon>
    </lineage>
</organism>
<accession>A0A7S2JE73</accession>
<dbReference type="EMBL" id="HBGW01027061">
    <property type="protein sequence ID" value="CAD9545397.1"/>
    <property type="molecule type" value="Transcribed_RNA"/>
</dbReference>
<keyword evidence="1" id="KW-1133">Transmembrane helix</keyword>
<evidence type="ECO:0000313" key="2">
    <source>
        <dbReference type="EMBL" id="CAD9545397.1"/>
    </source>
</evidence>
<protein>
    <submittedName>
        <fullName evidence="2">Uncharacterized protein</fullName>
    </submittedName>
</protein>
<feature type="transmembrane region" description="Helical" evidence="1">
    <location>
        <begin position="178"/>
        <end position="198"/>
    </location>
</feature>